<feature type="compositionally biased region" description="Basic and acidic residues" evidence="1">
    <location>
        <begin position="117"/>
        <end position="129"/>
    </location>
</feature>
<accession>A0AAD5WM40</accession>
<name>A0AAD5WM40_9PEZI</name>
<dbReference type="EMBL" id="JAKWBI020000719">
    <property type="protein sequence ID" value="KAJ2892805.1"/>
    <property type="molecule type" value="Genomic_DNA"/>
</dbReference>
<feature type="region of interest" description="Disordered" evidence="1">
    <location>
        <begin position="1"/>
        <end position="21"/>
    </location>
</feature>
<protein>
    <submittedName>
        <fullName evidence="2">Uncharacterized protein</fullName>
    </submittedName>
</protein>
<sequence length="129" mass="14581">MYQFKKHQRKVDNADDGATGGAFFETKQDITEGSLFSCSPPRHPINGRDQGKAGRIMGSSWQSRERHGVALVVKADLAVLDICMAPEGFSSETGRKTGWSGIKTRKRGWSRKKRKVDTRENKDREIEER</sequence>
<organism evidence="2 3">
    <name type="scientific">Zalerion maritima</name>
    <dbReference type="NCBI Taxonomy" id="339359"/>
    <lineage>
        <taxon>Eukaryota</taxon>
        <taxon>Fungi</taxon>
        <taxon>Dikarya</taxon>
        <taxon>Ascomycota</taxon>
        <taxon>Pezizomycotina</taxon>
        <taxon>Sordariomycetes</taxon>
        <taxon>Lulworthiomycetidae</taxon>
        <taxon>Lulworthiales</taxon>
        <taxon>Lulworthiaceae</taxon>
        <taxon>Zalerion</taxon>
    </lineage>
</organism>
<dbReference type="AlphaFoldDB" id="A0AAD5WM40"/>
<feature type="region of interest" description="Disordered" evidence="1">
    <location>
        <begin position="88"/>
        <end position="129"/>
    </location>
</feature>
<gene>
    <name evidence="2" type="ORF">MKZ38_009332</name>
</gene>
<reference evidence="2" key="1">
    <citation type="submission" date="2022-07" db="EMBL/GenBank/DDBJ databases">
        <title>Draft genome sequence of Zalerion maritima ATCC 34329, a (micro)plastics degrading marine fungus.</title>
        <authorList>
            <person name="Paco A."/>
            <person name="Goncalves M.F.M."/>
            <person name="Rocha-Santos T.A.P."/>
            <person name="Alves A."/>
        </authorList>
    </citation>
    <scope>NUCLEOTIDE SEQUENCE</scope>
    <source>
        <strain evidence="2">ATCC 34329</strain>
    </source>
</reference>
<evidence type="ECO:0000313" key="2">
    <source>
        <dbReference type="EMBL" id="KAJ2892805.1"/>
    </source>
</evidence>
<evidence type="ECO:0000313" key="3">
    <source>
        <dbReference type="Proteomes" id="UP001201980"/>
    </source>
</evidence>
<feature type="region of interest" description="Disordered" evidence="1">
    <location>
        <begin position="34"/>
        <end position="60"/>
    </location>
</feature>
<dbReference type="Proteomes" id="UP001201980">
    <property type="component" value="Unassembled WGS sequence"/>
</dbReference>
<keyword evidence="3" id="KW-1185">Reference proteome</keyword>
<proteinExistence type="predicted"/>
<feature type="compositionally biased region" description="Basic residues" evidence="1">
    <location>
        <begin position="103"/>
        <end position="116"/>
    </location>
</feature>
<evidence type="ECO:0000256" key="1">
    <source>
        <dbReference type="SAM" id="MobiDB-lite"/>
    </source>
</evidence>
<comment type="caution">
    <text evidence="2">The sequence shown here is derived from an EMBL/GenBank/DDBJ whole genome shotgun (WGS) entry which is preliminary data.</text>
</comment>